<name>A0A2A2TGF7_9CYAN</name>
<keyword evidence="3" id="KW-0605">Phycobilisome</keyword>
<evidence type="ECO:0000256" key="3">
    <source>
        <dbReference type="ARBA" id="ARBA00022738"/>
    </source>
</evidence>
<dbReference type="SUPFAM" id="SSF48371">
    <property type="entry name" value="ARM repeat"/>
    <property type="match status" value="2"/>
</dbReference>
<dbReference type="Proteomes" id="UP000218238">
    <property type="component" value="Unassembled WGS sequence"/>
</dbReference>
<dbReference type="AlphaFoldDB" id="A0A2A2TGF7"/>
<dbReference type="EMBL" id="NTFS01000198">
    <property type="protein sequence ID" value="PAX52803.1"/>
    <property type="molecule type" value="Genomic_DNA"/>
</dbReference>
<organism evidence="5 6">
    <name type="scientific">Brunnivagina elsteri CCALA 953</name>
    <dbReference type="NCBI Taxonomy" id="987040"/>
    <lineage>
        <taxon>Bacteria</taxon>
        <taxon>Bacillati</taxon>
        <taxon>Cyanobacteriota</taxon>
        <taxon>Cyanophyceae</taxon>
        <taxon>Nostocales</taxon>
        <taxon>Calotrichaceae</taxon>
        <taxon>Brunnivagina</taxon>
    </lineage>
</organism>
<reference evidence="5 6" key="1">
    <citation type="submission" date="2017-08" db="EMBL/GenBank/DDBJ databases">
        <title>Draft genome sequence of filamentous cyanobacterium Calothrix elsteri CCALA 953.</title>
        <authorList>
            <person name="Gagunashvili A.N."/>
            <person name="Elster J."/>
            <person name="Andresson O.S."/>
        </authorList>
    </citation>
    <scope>NUCLEOTIDE SEQUENCE [LARGE SCALE GENOMIC DNA]</scope>
    <source>
        <strain evidence="5 6">CCALA 953</strain>
    </source>
</reference>
<comment type="similarity">
    <text evidence="1">Belongs to the CpcE/RpcE/PecE family.</text>
</comment>
<dbReference type="OrthoDB" id="500355at2"/>
<dbReference type="GO" id="GO:0016829">
    <property type="term" value="F:lyase activity"/>
    <property type="evidence" value="ECO:0007669"/>
    <property type="project" value="UniProtKB-KW"/>
</dbReference>
<proteinExistence type="inferred from homology"/>
<dbReference type="InterPro" id="IPR011989">
    <property type="entry name" value="ARM-like"/>
</dbReference>
<evidence type="ECO:0000313" key="6">
    <source>
        <dbReference type="Proteomes" id="UP000218238"/>
    </source>
</evidence>
<dbReference type="InterPro" id="IPR016024">
    <property type="entry name" value="ARM-type_fold"/>
</dbReference>
<evidence type="ECO:0000256" key="1">
    <source>
        <dbReference type="ARBA" id="ARBA00009299"/>
    </source>
</evidence>
<keyword evidence="4" id="KW-0456">Lyase</keyword>
<evidence type="ECO:0000313" key="5">
    <source>
        <dbReference type="EMBL" id="PAX52803.1"/>
    </source>
</evidence>
<evidence type="ECO:0000256" key="2">
    <source>
        <dbReference type="ARBA" id="ARBA00022549"/>
    </source>
</evidence>
<evidence type="ECO:0008006" key="7">
    <source>
        <dbReference type="Google" id="ProtNLM"/>
    </source>
</evidence>
<sequence length="909" mass="102127">MVNSSVNSYTLLTLVQEAASETTSHQRLEELAQINVKLGRVVAANICTTPELLQELSYSDDGEIRKAITTNPNTPTDILLQMGAEFPEELLENPIFSLLLLENPNLLQEMPEETQVSLLKLANIPDAFVQWALTSRRANIMYAVAMNPKASKLDLQKLINEASKHWVTSRVPNVAKMHVNWTGEMTTGWDDFVLSILQKRQLFKDCICEEQFCETSLWQIGVIPDSFLPSLHRNSLAQIARHRDTPAHIIAAMLENPKTVVKKILIAVAGNMNTPVHILEQLAGDRDAWIRRTVFQNPSTPNAIFQLFHEYEAAIANPHTSTAKLSEMATQEWEQTLLGIASHGNTTPELLTKLATAKSWEIRAAVALNPNVSMQVLEEFILDKRLGVRSAVARNPKTPASLLVRLLQDKKTDLRREIAKHPQINSAILELLVRDADYYVRVGVVENVKTPVEVLAYLANDKDAYIRKHVARNPRATEATLLQLASDSDSSVRQYVARNPNIPISVLTKLASDEVIGVRYSVAENFSTPNHILTYLTTDKYVRVGLQAVKTLEQKQSLHLSSSHNNSTSQIIDNDYSIASNPKTPIQVLIELILKDSYDIPHLATPNLSQKLALNSDIPSTLLEKCAEISKLDIKIALLRHPNVPVSILHKFAASSSFRLRRLLSQNPNLDASLLEKLLQDKHPEVRSVALENILRTTKKWDNRALKEFLREWEAVQNSGTPAEKLMELSASKWVLIREAVALHPQTAMLLGDGITSISKKTGSLKKNYTPATLLEKLAKDKNPAVKTAVARNIHTPIKILEDLLRNKMLENSIHLAAMKNAIARYPERASLYFGQYFQSSQSLSRFFILLHPLAPTSLLKKHFRSSSWLERYAISKNPNTPSHIREYLTQDANKIVRATAREIFNTRY</sequence>
<keyword evidence="6" id="KW-1185">Reference proteome</keyword>
<dbReference type="RefSeq" id="WP_095722899.1">
    <property type="nucleotide sequence ID" value="NZ_NTFS01000198.1"/>
</dbReference>
<dbReference type="GO" id="GO:0030089">
    <property type="term" value="C:phycobilisome"/>
    <property type="evidence" value="ECO:0007669"/>
    <property type="project" value="UniProtKB-KW"/>
</dbReference>
<gene>
    <name evidence="5" type="ORF">CK510_17335</name>
</gene>
<comment type="caution">
    <text evidence="5">The sequence shown here is derived from an EMBL/GenBank/DDBJ whole genome shotgun (WGS) entry which is preliminary data.</text>
</comment>
<protein>
    <recommendedName>
        <fullName evidence="7">Leucine rich repeat variant</fullName>
    </recommendedName>
</protein>
<keyword evidence="2" id="KW-0042">Antenna complex</keyword>
<evidence type="ECO:0000256" key="4">
    <source>
        <dbReference type="ARBA" id="ARBA00023239"/>
    </source>
</evidence>
<dbReference type="Gene3D" id="1.25.10.10">
    <property type="entry name" value="Leucine-rich Repeat Variant"/>
    <property type="match status" value="3"/>
</dbReference>
<accession>A0A2A2TGF7</accession>